<sequence>MKIKDMPSRRERMGNHPSFLGTGYIQFSQTKYELKNFVNVPVYPTVPHSNPGAYVHSPAVVKEEFELGWS</sequence>
<dbReference type="AlphaFoldDB" id="A0AAV1J263"/>
<protein>
    <submittedName>
        <fullName evidence="1">Uncharacterized protein</fullName>
    </submittedName>
</protein>
<dbReference type="EMBL" id="CAVLEF010000003">
    <property type="protein sequence ID" value="CAK1542466.1"/>
    <property type="molecule type" value="Genomic_DNA"/>
</dbReference>
<comment type="caution">
    <text evidence="1">The sequence shown here is derived from an EMBL/GenBank/DDBJ whole genome shotgun (WGS) entry which is preliminary data.</text>
</comment>
<gene>
    <name evidence="1" type="ORF">LNINA_LOCUS2360</name>
</gene>
<keyword evidence="2" id="KW-1185">Reference proteome</keyword>
<name>A0AAV1J263_9NEOP</name>
<reference evidence="1 2" key="1">
    <citation type="submission" date="2023-11" db="EMBL/GenBank/DDBJ databases">
        <authorList>
            <person name="Okamura Y."/>
        </authorList>
    </citation>
    <scope>NUCLEOTIDE SEQUENCE [LARGE SCALE GENOMIC DNA]</scope>
</reference>
<evidence type="ECO:0000313" key="2">
    <source>
        <dbReference type="Proteomes" id="UP001497472"/>
    </source>
</evidence>
<accession>A0AAV1J263</accession>
<proteinExistence type="predicted"/>
<organism evidence="1 2">
    <name type="scientific">Leptosia nina</name>
    <dbReference type="NCBI Taxonomy" id="320188"/>
    <lineage>
        <taxon>Eukaryota</taxon>
        <taxon>Metazoa</taxon>
        <taxon>Ecdysozoa</taxon>
        <taxon>Arthropoda</taxon>
        <taxon>Hexapoda</taxon>
        <taxon>Insecta</taxon>
        <taxon>Pterygota</taxon>
        <taxon>Neoptera</taxon>
        <taxon>Endopterygota</taxon>
        <taxon>Lepidoptera</taxon>
        <taxon>Glossata</taxon>
        <taxon>Ditrysia</taxon>
        <taxon>Papilionoidea</taxon>
        <taxon>Pieridae</taxon>
        <taxon>Pierinae</taxon>
        <taxon>Leptosia</taxon>
    </lineage>
</organism>
<dbReference type="Proteomes" id="UP001497472">
    <property type="component" value="Unassembled WGS sequence"/>
</dbReference>
<evidence type="ECO:0000313" key="1">
    <source>
        <dbReference type="EMBL" id="CAK1542466.1"/>
    </source>
</evidence>